<accession>F3QRV9</accession>
<evidence type="ECO:0000256" key="1">
    <source>
        <dbReference type="SAM" id="MobiDB-lite"/>
    </source>
</evidence>
<reference evidence="2 3" key="1">
    <citation type="submission" date="2011-02" db="EMBL/GenBank/DDBJ databases">
        <authorList>
            <person name="Weinstock G."/>
            <person name="Sodergren E."/>
            <person name="Clifton S."/>
            <person name="Fulton L."/>
            <person name="Fulton B."/>
            <person name="Courtney L."/>
            <person name="Fronick C."/>
            <person name="Harrison M."/>
            <person name="Strong C."/>
            <person name="Farmer C."/>
            <person name="Delahaunty K."/>
            <person name="Markovic C."/>
            <person name="Hall O."/>
            <person name="Minx P."/>
            <person name="Tomlinson C."/>
            <person name="Mitreva M."/>
            <person name="Hou S."/>
            <person name="Chen J."/>
            <person name="Wollam A."/>
            <person name="Pepin K.H."/>
            <person name="Johnson M."/>
            <person name="Bhonagiri V."/>
            <person name="Zhang X."/>
            <person name="Suruliraj S."/>
            <person name="Warren W."/>
            <person name="Chinwalla A."/>
            <person name="Mardis E.R."/>
            <person name="Wilson R.K."/>
        </authorList>
    </citation>
    <scope>NUCLEOTIDE SEQUENCE [LARGE SCALE GENOMIC DNA]</scope>
    <source>
        <strain evidence="2 3">YIT 11841</strain>
    </source>
</reference>
<dbReference type="EMBL" id="AFBR01000023">
    <property type="protein sequence ID" value="EGG55822.1"/>
    <property type="molecule type" value="Genomic_DNA"/>
</dbReference>
<comment type="caution">
    <text evidence="2">The sequence shown here is derived from an EMBL/GenBank/DDBJ whole genome shotgun (WGS) entry which is preliminary data.</text>
</comment>
<name>F3QRV9_9BACT</name>
<proteinExistence type="predicted"/>
<organism evidence="2 3">
    <name type="scientific">Paraprevotella xylaniphila YIT 11841</name>
    <dbReference type="NCBI Taxonomy" id="762982"/>
    <lineage>
        <taxon>Bacteria</taxon>
        <taxon>Pseudomonadati</taxon>
        <taxon>Bacteroidota</taxon>
        <taxon>Bacteroidia</taxon>
        <taxon>Bacteroidales</taxon>
        <taxon>Prevotellaceae</taxon>
        <taxon>Paraprevotella</taxon>
    </lineage>
</organism>
<dbReference type="AlphaFoldDB" id="F3QRV9"/>
<dbReference type="STRING" id="762982.HMPREF9442_00875"/>
<dbReference type="HOGENOM" id="CLU_2466247_0_0_10"/>
<feature type="region of interest" description="Disordered" evidence="1">
    <location>
        <begin position="51"/>
        <end position="70"/>
    </location>
</feature>
<feature type="compositionally biased region" description="Basic and acidic residues" evidence="1">
    <location>
        <begin position="51"/>
        <end position="67"/>
    </location>
</feature>
<protein>
    <submittedName>
        <fullName evidence="2">Uncharacterized protein</fullName>
    </submittedName>
</protein>
<gene>
    <name evidence="2" type="ORF">HMPREF9442_00875</name>
</gene>
<evidence type="ECO:0000313" key="2">
    <source>
        <dbReference type="EMBL" id="EGG55822.1"/>
    </source>
</evidence>
<keyword evidence="3" id="KW-1185">Reference proteome</keyword>
<evidence type="ECO:0000313" key="3">
    <source>
        <dbReference type="Proteomes" id="UP000005546"/>
    </source>
</evidence>
<dbReference type="Proteomes" id="UP000005546">
    <property type="component" value="Unassembled WGS sequence"/>
</dbReference>
<sequence length="88" mass="10395">MKIHLNRLLTNKYEGCEWIFQYIFLYGGERLGKTSKGNKNNYRKVENQSKHNDFPLCGKNERQDRNAKGTSVTSVYPYPFNTIFVLDR</sequence>